<keyword evidence="3" id="KW-1185">Reference proteome</keyword>
<evidence type="ECO:0000313" key="3">
    <source>
        <dbReference type="Proteomes" id="UP000199087"/>
    </source>
</evidence>
<dbReference type="AlphaFoldDB" id="A0A0U1P1U3"/>
<organism evidence="2 3">
    <name type="scientific">Neobacillus massiliamazoniensis</name>
    <dbReference type="NCBI Taxonomy" id="1499688"/>
    <lineage>
        <taxon>Bacteria</taxon>
        <taxon>Bacillati</taxon>
        <taxon>Bacillota</taxon>
        <taxon>Bacilli</taxon>
        <taxon>Bacillales</taxon>
        <taxon>Bacillaceae</taxon>
        <taxon>Neobacillus</taxon>
    </lineage>
</organism>
<keyword evidence="1" id="KW-1133">Transmembrane helix</keyword>
<gene>
    <name evidence="2" type="ORF">BN000_04279</name>
</gene>
<dbReference type="EMBL" id="CVRB01000004">
    <property type="protein sequence ID" value="CRK84274.1"/>
    <property type="molecule type" value="Genomic_DNA"/>
</dbReference>
<evidence type="ECO:0008006" key="4">
    <source>
        <dbReference type="Google" id="ProtNLM"/>
    </source>
</evidence>
<evidence type="ECO:0000313" key="2">
    <source>
        <dbReference type="EMBL" id="CRK84274.1"/>
    </source>
</evidence>
<sequence length="68" mass="7494">MSGLSKTLMIVGAILFVIGFVMPYLHLGKLPGDIIIKKGNATFYFPVVTCIVISIVLSIIFHLIGRFR</sequence>
<dbReference type="PANTHER" id="PTHR36443:SF1">
    <property type="entry name" value="BSR5223 PROTEIN"/>
    <property type="match status" value="1"/>
</dbReference>
<evidence type="ECO:0000256" key="1">
    <source>
        <dbReference type="SAM" id="Phobius"/>
    </source>
</evidence>
<proteinExistence type="predicted"/>
<dbReference type="Proteomes" id="UP000199087">
    <property type="component" value="Unassembled WGS sequence"/>
</dbReference>
<dbReference type="OrthoDB" id="9811610at2"/>
<feature type="transmembrane region" description="Helical" evidence="1">
    <location>
        <begin position="43"/>
        <end position="64"/>
    </location>
</feature>
<protein>
    <recommendedName>
        <fullName evidence="4">DUF2905 domain-containing protein</fullName>
    </recommendedName>
</protein>
<dbReference type="InterPro" id="IPR021320">
    <property type="entry name" value="DUF2905"/>
</dbReference>
<accession>A0A0U1P1U3</accession>
<dbReference type="PANTHER" id="PTHR36443">
    <property type="entry name" value="BSR5223 PROTEIN"/>
    <property type="match status" value="1"/>
</dbReference>
<keyword evidence="1" id="KW-0812">Transmembrane</keyword>
<dbReference type="Pfam" id="PF11146">
    <property type="entry name" value="DUF2905"/>
    <property type="match status" value="1"/>
</dbReference>
<name>A0A0U1P1U3_9BACI</name>
<reference evidence="3" key="1">
    <citation type="submission" date="2015-05" db="EMBL/GenBank/DDBJ databases">
        <authorList>
            <person name="Urmite Genomes"/>
        </authorList>
    </citation>
    <scope>NUCLEOTIDE SEQUENCE [LARGE SCALE GENOMIC DNA]</scope>
    <source>
        <strain evidence="3">LF1</strain>
    </source>
</reference>
<keyword evidence="1" id="KW-0472">Membrane</keyword>
<dbReference type="RefSeq" id="WP_090637782.1">
    <property type="nucleotide sequence ID" value="NZ_CVRB01000004.1"/>
</dbReference>
<dbReference type="STRING" id="1499688.BN000_04279"/>
<feature type="transmembrane region" description="Helical" evidence="1">
    <location>
        <begin position="7"/>
        <end position="27"/>
    </location>
</feature>